<evidence type="ECO:0000256" key="6">
    <source>
        <dbReference type="ARBA" id="ARBA00032263"/>
    </source>
</evidence>
<dbReference type="OrthoDB" id="5590282at2759"/>
<evidence type="ECO:0000256" key="5">
    <source>
        <dbReference type="ARBA" id="ARBA00023306"/>
    </source>
</evidence>
<dbReference type="SMART" id="SM00385">
    <property type="entry name" value="CYCLIN"/>
    <property type="match status" value="2"/>
</dbReference>
<dbReference type="InterPro" id="IPR013763">
    <property type="entry name" value="Cyclin-like_dom"/>
</dbReference>
<evidence type="ECO:0000256" key="1">
    <source>
        <dbReference type="ARBA" id="ARBA00009065"/>
    </source>
</evidence>
<organism evidence="11 12">
    <name type="scientific">Vigna radiata var. radiata</name>
    <name type="common">Mung bean</name>
    <name type="synonym">Phaseolus aureus</name>
    <dbReference type="NCBI Taxonomy" id="3916"/>
    <lineage>
        <taxon>Eukaryota</taxon>
        <taxon>Viridiplantae</taxon>
        <taxon>Streptophyta</taxon>
        <taxon>Embryophyta</taxon>
        <taxon>Tracheophyta</taxon>
        <taxon>Spermatophyta</taxon>
        <taxon>Magnoliopsida</taxon>
        <taxon>eudicotyledons</taxon>
        <taxon>Gunneridae</taxon>
        <taxon>Pentapetalae</taxon>
        <taxon>rosids</taxon>
        <taxon>fabids</taxon>
        <taxon>Fabales</taxon>
        <taxon>Fabaceae</taxon>
        <taxon>Papilionoideae</taxon>
        <taxon>50 kb inversion clade</taxon>
        <taxon>NPAAA clade</taxon>
        <taxon>indigoferoid/millettioid clade</taxon>
        <taxon>Phaseoleae</taxon>
        <taxon>Vigna</taxon>
    </lineage>
</organism>
<dbReference type="STRING" id="3916.A0A1S3UKD5"/>
<feature type="domain" description="Cyclin C-terminal" evidence="10">
    <location>
        <begin position="238"/>
        <end position="363"/>
    </location>
</feature>
<reference evidence="11" key="1">
    <citation type="journal article" date="2014" name="Nat. Commun.">
        <title>Genome sequence of mungbean and insights into evolution within Vigna species.</title>
        <authorList>
            <person name="Kang Y.J."/>
            <person name="Kim S.K."/>
            <person name="Kim M.Y."/>
            <person name="Lestari P."/>
            <person name="Kim K.H."/>
            <person name="Ha B.K."/>
            <person name="Jun T.H."/>
            <person name="Hwang W.J."/>
            <person name="Lee T."/>
            <person name="Lee J."/>
            <person name="Shim S."/>
            <person name="Yoon M.Y."/>
            <person name="Jang Y.E."/>
            <person name="Han K.S."/>
            <person name="Taeprayoon P."/>
            <person name="Yoon N."/>
            <person name="Somta P."/>
            <person name="Tanya P."/>
            <person name="Kim K.S."/>
            <person name="Gwag J.G."/>
            <person name="Moon J.K."/>
            <person name="Lee Y.H."/>
            <person name="Park B.S."/>
            <person name="Bombarely A."/>
            <person name="Doyle J.J."/>
            <person name="Jackson S.A."/>
            <person name="Schafleitner R."/>
            <person name="Srinives P."/>
            <person name="Varshney R.K."/>
            <person name="Lee S.H."/>
        </authorList>
    </citation>
    <scope>NUCLEOTIDE SEQUENCE [LARGE SCALE GENOMIC DNA]</scope>
    <source>
        <strain evidence="11">cv. VC1973A</strain>
    </source>
</reference>
<keyword evidence="11" id="KW-1185">Reference proteome</keyword>
<sequence length="368" mass="42446">MDFTYGFIGFPFANLSSHSHHSNDSDEEELEEELLEKEEDEDMVEEEGETKIAGGRVSHVRCQVQTNWLHYSKQCEVTSEVIHLEDSDEALKLNYVLWGDSDESCLLSLLESENDQVQQQTKSTGQLPKTWLVNAREEAINWILKVHAYYSFRPETAYLSVNYLDRFLLSRTLMHDKAWPLQLLSVACLSLAAKMEETKVPLLLDLQVIESKFLFKPKTVQRMELLVMASLKWRLRPITPFDFVHLFIAKLSWSASTWGDLSFTVSRVSDVIIRTCLVMDFLVFSPSTIAAAALLWANNQCVEDTKSDCFHKNINFEMVQKCYKLMKQKQIILRSEFYWPRSLQLLPRSPTCVLDGAAMQESCDAYKP</sequence>
<evidence type="ECO:0000256" key="7">
    <source>
        <dbReference type="RuleBase" id="RU000383"/>
    </source>
</evidence>
<dbReference type="Pfam" id="PF02984">
    <property type="entry name" value="Cyclin_C"/>
    <property type="match status" value="1"/>
</dbReference>
<evidence type="ECO:0000256" key="3">
    <source>
        <dbReference type="ARBA" id="ARBA00022618"/>
    </source>
</evidence>
<dbReference type="InterPro" id="IPR039361">
    <property type="entry name" value="Cyclin"/>
</dbReference>
<dbReference type="CDD" id="cd20544">
    <property type="entry name" value="CYCLIN_AtCycD-like_rpt2"/>
    <property type="match status" value="1"/>
</dbReference>
<dbReference type="FunFam" id="1.10.472.10:FF:000060">
    <property type="entry name" value="D6-type cyclin"/>
    <property type="match status" value="1"/>
</dbReference>
<evidence type="ECO:0000313" key="11">
    <source>
        <dbReference type="Proteomes" id="UP000087766"/>
    </source>
</evidence>
<dbReference type="Gene3D" id="1.10.472.10">
    <property type="entry name" value="Cyclin-like"/>
    <property type="match status" value="2"/>
</dbReference>
<evidence type="ECO:0000259" key="10">
    <source>
        <dbReference type="SMART" id="SM01332"/>
    </source>
</evidence>
<dbReference type="KEGG" id="vra:106766270"/>
<gene>
    <name evidence="12" type="primary">LOC106766270</name>
</gene>
<name>A0A1S3UKD5_VIGRR</name>
<evidence type="ECO:0000313" key="12">
    <source>
        <dbReference type="RefSeq" id="XP_014506497.1"/>
    </source>
</evidence>
<dbReference type="Proteomes" id="UP000087766">
    <property type="component" value="Chromosome 7"/>
</dbReference>
<dbReference type="PROSITE" id="PS00292">
    <property type="entry name" value="CYCLINS"/>
    <property type="match status" value="1"/>
</dbReference>
<evidence type="ECO:0000256" key="2">
    <source>
        <dbReference type="ARBA" id="ARBA00011177"/>
    </source>
</evidence>
<feature type="domain" description="Cyclin-like" evidence="9">
    <location>
        <begin position="141"/>
        <end position="229"/>
    </location>
</feature>
<feature type="region of interest" description="Disordered" evidence="8">
    <location>
        <begin position="17"/>
        <end position="43"/>
    </location>
</feature>
<keyword evidence="5" id="KW-0131">Cell cycle</keyword>
<evidence type="ECO:0000256" key="4">
    <source>
        <dbReference type="ARBA" id="ARBA00023127"/>
    </source>
</evidence>
<dbReference type="InterPro" id="IPR036915">
    <property type="entry name" value="Cyclin-like_sf"/>
</dbReference>
<keyword evidence="4 7" id="KW-0195">Cyclin</keyword>
<feature type="compositionally biased region" description="Acidic residues" evidence="8">
    <location>
        <begin position="25"/>
        <end position="43"/>
    </location>
</feature>
<proteinExistence type="inferred from homology"/>
<dbReference type="RefSeq" id="XP_014506497.1">
    <property type="nucleotide sequence ID" value="XM_014651011.2"/>
</dbReference>
<dbReference type="GO" id="GO:0051301">
    <property type="term" value="P:cell division"/>
    <property type="evidence" value="ECO:0007669"/>
    <property type="project" value="UniProtKB-KW"/>
</dbReference>
<dbReference type="Pfam" id="PF00134">
    <property type="entry name" value="Cyclin_N"/>
    <property type="match status" value="1"/>
</dbReference>
<evidence type="ECO:0000259" key="9">
    <source>
        <dbReference type="SMART" id="SM00385"/>
    </source>
</evidence>
<dbReference type="AlphaFoldDB" id="A0A1S3UKD5"/>
<dbReference type="InterPro" id="IPR006671">
    <property type="entry name" value="Cyclin_N"/>
</dbReference>
<dbReference type="SUPFAM" id="SSF47954">
    <property type="entry name" value="Cyclin-like"/>
    <property type="match status" value="2"/>
</dbReference>
<dbReference type="CDD" id="cd20543">
    <property type="entry name" value="CYCLIN_AtCycD-like_rpt1"/>
    <property type="match status" value="1"/>
</dbReference>
<comment type="similarity">
    <text evidence="1">Belongs to the cyclin family. Cyclin D subfamily.</text>
</comment>
<dbReference type="GeneID" id="106766270"/>
<dbReference type="PANTHER" id="PTHR10177">
    <property type="entry name" value="CYCLINS"/>
    <property type="match status" value="1"/>
</dbReference>
<evidence type="ECO:0000256" key="8">
    <source>
        <dbReference type="SAM" id="MobiDB-lite"/>
    </source>
</evidence>
<accession>A0A1S3UKD5</accession>
<reference evidence="12" key="2">
    <citation type="submission" date="2025-08" db="UniProtKB">
        <authorList>
            <consortium name="RefSeq"/>
        </authorList>
    </citation>
    <scope>IDENTIFICATION</scope>
    <source>
        <tissue evidence="12">Leaf</tissue>
    </source>
</reference>
<feature type="domain" description="Cyclin-like" evidence="9">
    <location>
        <begin position="242"/>
        <end position="328"/>
    </location>
</feature>
<dbReference type="FunFam" id="1.10.472.10:FF:000040">
    <property type="entry name" value="D6-type cyclin"/>
    <property type="match status" value="1"/>
</dbReference>
<dbReference type="SMART" id="SM01332">
    <property type="entry name" value="Cyclin_C"/>
    <property type="match status" value="1"/>
</dbReference>
<dbReference type="InterPro" id="IPR048258">
    <property type="entry name" value="Cyclins_cyclin-box"/>
</dbReference>
<comment type="subunit">
    <text evidence="2">Interacts with the CDC2 protein kinase to form a serine/threonine kinase holoenzyme complex also known as maturation promoting factor (MPF). The cyclin subunit imparts substrate specificity to the complex.</text>
</comment>
<keyword evidence="3" id="KW-0132">Cell division</keyword>
<protein>
    <recommendedName>
        <fullName evidence="6">B-like cyclin</fullName>
    </recommendedName>
</protein>
<dbReference type="InterPro" id="IPR004367">
    <property type="entry name" value="Cyclin_C-dom"/>
</dbReference>